<keyword evidence="2" id="KW-1185">Reference proteome</keyword>
<organism evidence="1 2">
    <name type="scientific">Diphasiastrum complanatum</name>
    <name type="common">Issler's clubmoss</name>
    <name type="synonym">Lycopodium complanatum</name>
    <dbReference type="NCBI Taxonomy" id="34168"/>
    <lineage>
        <taxon>Eukaryota</taxon>
        <taxon>Viridiplantae</taxon>
        <taxon>Streptophyta</taxon>
        <taxon>Embryophyta</taxon>
        <taxon>Tracheophyta</taxon>
        <taxon>Lycopodiopsida</taxon>
        <taxon>Lycopodiales</taxon>
        <taxon>Lycopodiaceae</taxon>
        <taxon>Lycopodioideae</taxon>
        <taxon>Diphasiastrum</taxon>
    </lineage>
</organism>
<dbReference type="Proteomes" id="UP001162992">
    <property type="component" value="Chromosome 15"/>
</dbReference>
<proteinExistence type="predicted"/>
<dbReference type="EMBL" id="CM055106">
    <property type="protein sequence ID" value="KAJ7529420.1"/>
    <property type="molecule type" value="Genomic_DNA"/>
</dbReference>
<comment type="caution">
    <text evidence="1">The sequence shown here is derived from an EMBL/GenBank/DDBJ whole genome shotgun (WGS) entry which is preliminary data.</text>
</comment>
<evidence type="ECO:0000313" key="1">
    <source>
        <dbReference type="EMBL" id="KAJ7529420.1"/>
    </source>
</evidence>
<name>A0ACC2BI30_DIPCM</name>
<protein>
    <submittedName>
        <fullName evidence="1">Uncharacterized protein</fullName>
    </submittedName>
</protein>
<sequence>MADRVYPASKQQPRLNGAYYNQKQRIPPPATYRAAGRRCPNPFCCCLGVIFSLLVTIIIILAIAGAIIYFVLHPKAPKYNLLDAHFSQLSVTNNPSQLSYDITFTLQAYNPNKKIGIYYDDVLIFMFYEDAQVGQSSIAPFYQGHRNTTILKNNLKGNRVGLQQPMATSLTAAIGQHNIPLQILVKMKVRVKIGKWKSPHFKVKDNCGVAVSPPSAPGGAHLLSHSCKVKWGI</sequence>
<reference evidence="2" key="1">
    <citation type="journal article" date="2024" name="Proc. Natl. Acad. Sci. U.S.A.">
        <title>Extraordinary preservation of gene collinearity over three hundred million years revealed in homosporous lycophytes.</title>
        <authorList>
            <person name="Li C."/>
            <person name="Wickell D."/>
            <person name="Kuo L.Y."/>
            <person name="Chen X."/>
            <person name="Nie B."/>
            <person name="Liao X."/>
            <person name="Peng D."/>
            <person name="Ji J."/>
            <person name="Jenkins J."/>
            <person name="Williams M."/>
            <person name="Shu S."/>
            <person name="Plott C."/>
            <person name="Barry K."/>
            <person name="Rajasekar S."/>
            <person name="Grimwood J."/>
            <person name="Han X."/>
            <person name="Sun S."/>
            <person name="Hou Z."/>
            <person name="He W."/>
            <person name="Dai G."/>
            <person name="Sun C."/>
            <person name="Schmutz J."/>
            <person name="Leebens-Mack J.H."/>
            <person name="Li F.W."/>
            <person name="Wang L."/>
        </authorList>
    </citation>
    <scope>NUCLEOTIDE SEQUENCE [LARGE SCALE GENOMIC DNA]</scope>
    <source>
        <strain evidence="2">cv. PW_Plant_1</strain>
    </source>
</reference>
<evidence type="ECO:0000313" key="2">
    <source>
        <dbReference type="Proteomes" id="UP001162992"/>
    </source>
</evidence>
<gene>
    <name evidence="1" type="ORF">O6H91_15G049300</name>
</gene>
<accession>A0ACC2BI30</accession>